<accession>R4KCQ5</accession>
<proteinExistence type="predicted"/>
<protein>
    <recommendedName>
        <fullName evidence="3">Phage protein</fullName>
    </recommendedName>
</protein>
<dbReference type="OrthoDB" id="1757733at2"/>
<organism evidence="1 2">
    <name type="scientific">Clostridium pasteurianum BC1</name>
    <dbReference type="NCBI Taxonomy" id="86416"/>
    <lineage>
        <taxon>Bacteria</taxon>
        <taxon>Bacillati</taxon>
        <taxon>Bacillota</taxon>
        <taxon>Clostridia</taxon>
        <taxon>Eubacteriales</taxon>
        <taxon>Clostridiaceae</taxon>
        <taxon>Clostridium</taxon>
    </lineage>
</organism>
<dbReference type="EMBL" id="CP003261">
    <property type="protein sequence ID" value="AGK97400.1"/>
    <property type="molecule type" value="Genomic_DNA"/>
</dbReference>
<sequence length="107" mass="12404">MNIPESVKIGYKIFDVNKIETNVISDNKVCYGEIQYDNGIINISKKYSEDQQKCTFLHEVIHGIDDIFEIGLEEDQVRKIAKGIYLLIKDNSEIFMNNTFDKTQPLK</sequence>
<evidence type="ECO:0000313" key="1">
    <source>
        <dbReference type="EMBL" id="AGK97400.1"/>
    </source>
</evidence>
<gene>
    <name evidence="1" type="ORF">Clopa_2540</name>
</gene>
<keyword evidence="2" id="KW-1185">Reference proteome</keyword>
<evidence type="ECO:0000313" key="2">
    <source>
        <dbReference type="Proteomes" id="UP000013523"/>
    </source>
</evidence>
<dbReference type="STRING" id="86416.Clopa_2540"/>
<evidence type="ECO:0008006" key="3">
    <source>
        <dbReference type="Google" id="ProtNLM"/>
    </source>
</evidence>
<dbReference type="Proteomes" id="UP000013523">
    <property type="component" value="Chromosome"/>
</dbReference>
<dbReference type="eggNOG" id="ENOG5033920">
    <property type="taxonomic scope" value="Bacteria"/>
</dbReference>
<dbReference type="KEGG" id="cpas:Clopa_2540"/>
<dbReference type="HOGENOM" id="CLU_153733_2_0_9"/>
<dbReference type="AlphaFoldDB" id="R4KCQ5"/>
<reference evidence="1 2" key="1">
    <citation type="submission" date="2012-01" db="EMBL/GenBank/DDBJ databases">
        <title>Complete sequence of chromosome of Clostridium pasteurianum BC1.</title>
        <authorList>
            <consortium name="US DOE Joint Genome Institute"/>
            <person name="Lucas S."/>
            <person name="Han J."/>
            <person name="Lapidus A."/>
            <person name="Cheng J.-F."/>
            <person name="Goodwin L."/>
            <person name="Pitluck S."/>
            <person name="Peters L."/>
            <person name="Mikhailova N."/>
            <person name="Teshima H."/>
            <person name="Detter J.C."/>
            <person name="Han C."/>
            <person name="Tapia R."/>
            <person name="Land M."/>
            <person name="Hauser L."/>
            <person name="Kyrpides N."/>
            <person name="Ivanova N."/>
            <person name="Pagani I."/>
            <person name="Dunn J."/>
            <person name="Taghavi S."/>
            <person name="Francis A."/>
            <person name="van der Lelie D."/>
            <person name="Woyke T."/>
        </authorList>
    </citation>
    <scope>NUCLEOTIDE SEQUENCE [LARGE SCALE GENOMIC DNA]</scope>
    <source>
        <strain evidence="1 2">BC1</strain>
    </source>
</reference>
<name>R4KCQ5_CLOPA</name>
<dbReference type="RefSeq" id="WP_015615700.1">
    <property type="nucleotide sequence ID" value="NC_021182.1"/>
</dbReference>
<dbReference type="PATRIC" id="fig|86416.3.peg.2524"/>